<sequence>MYTPSQAAGRQARGRDMSSLTVENTGAPTVVVDGDVVLSGVVLVFVILAFVFVVHHFLAAVRGGRGQRDAAAADAVGRSTSNGGDVGVGAASACGKGVDPVVLRALPVTVYSAKDFAEKALECAVCLAGLADGEAARFLPKCGHGFHAECVDQWLLSHSTCPLCRVGVVGDKPAGAPPLSALPSEQPEPANYSTSLPTNVLFWGSQGGVTTTATSRATAVDVAGSTSSSSGAGTAAALVIEVPETTTGGAAKPRGSARLSGSLRRMWSRPPRS</sequence>
<dbReference type="FunFam" id="3.30.40.10:FF:000187">
    <property type="entry name" value="E3 ubiquitin-protein ligase ATL6"/>
    <property type="match status" value="1"/>
</dbReference>
<dbReference type="InterPro" id="IPR001841">
    <property type="entry name" value="Znf_RING"/>
</dbReference>
<evidence type="ECO:0000256" key="5">
    <source>
        <dbReference type="ARBA" id="ARBA00022679"/>
    </source>
</evidence>
<dbReference type="PANTHER" id="PTHR45768">
    <property type="entry name" value="E3 UBIQUITIN-PROTEIN LIGASE RNF13-LIKE"/>
    <property type="match status" value="1"/>
</dbReference>
<comment type="pathway">
    <text evidence="3">Protein modification; protein ubiquitination.</text>
</comment>
<evidence type="ECO:0000256" key="15">
    <source>
        <dbReference type="SAM" id="MobiDB-lite"/>
    </source>
</evidence>
<keyword evidence="5" id="KW-0808">Transferase</keyword>
<feature type="compositionally biased region" description="Low complexity" evidence="15">
    <location>
        <begin position="254"/>
        <end position="265"/>
    </location>
</feature>
<comment type="caution">
    <text evidence="18">The sequence shown here is derived from an EMBL/GenBank/DDBJ whole genome shotgun (WGS) entry which is preliminary data.</text>
</comment>
<feature type="transmembrane region" description="Helical" evidence="16">
    <location>
        <begin position="36"/>
        <end position="58"/>
    </location>
</feature>
<comment type="subcellular location">
    <subcellularLocation>
        <location evidence="2">Membrane</location>
        <topology evidence="2">Single-pass membrane protein</topology>
    </subcellularLocation>
</comment>
<evidence type="ECO:0000256" key="10">
    <source>
        <dbReference type="ARBA" id="ARBA00022833"/>
    </source>
</evidence>
<comment type="catalytic activity">
    <reaction evidence="1">
        <text>S-ubiquitinyl-[E2 ubiquitin-conjugating enzyme]-L-cysteine + [acceptor protein]-L-lysine = [E2 ubiquitin-conjugating enzyme]-L-cysteine + N(6)-ubiquitinyl-[acceptor protein]-L-lysine.</text>
        <dbReference type="EC" id="2.3.2.27"/>
    </reaction>
</comment>
<keyword evidence="19" id="KW-1185">Reference proteome</keyword>
<reference evidence="18" key="2">
    <citation type="submission" date="2021-02" db="EMBL/GenBank/DDBJ databases">
        <authorList>
            <person name="Kimball J.A."/>
            <person name="Haas M.W."/>
            <person name="Macchietto M."/>
            <person name="Kono T."/>
            <person name="Duquette J."/>
            <person name="Shao M."/>
        </authorList>
    </citation>
    <scope>NUCLEOTIDE SEQUENCE</scope>
    <source>
        <tissue evidence="18">Fresh leaf tissue</tissue>
    </source>
</reference>
<dbReference type="Pfam" id="PF13639">
    <property type="entry name" value="zf-RING_2"/>
    <property type="match status" value="1"/>
</dbReference>
<evidence type="ECO:0000256" key="1">
    <source>
        <dbReference type="ARBA" id="ARBA00000900"/>
    </source>
</evidence>
<evidence type="ECO:0000256" key="8">
    <source>
        <dbReference type="ARBA" id="ARBA00022771"/>
    </source>
</evidence>
<evidence type="ECO:0000256" key="6">
    <source>
        <dbReference type="ARBA" id="ARBA00022692"/>
    </source>
</evidence>
<evidence type="ECO:0000256" key="12">
    <source>
        <dbReference type="ARBA" id="ARBA00023136"/>
    </source>
</evidence>
<feature type="region of interest" description="Disordered" evidence="15">
    <location>
        <begin position="244"/>
        <end position="273"/>
    </location>
</feature>
<dbReference type="SMART" id="SM00184">
    <property type="entry name" value="RING"/>
    <property type="match status" value="1"/>
</dbReference>
<keyword evidence="10" id="KW-0862">Zinc</keyword>
<evidence type="ECO:0000256" key="3">
    <source>
        <dbReference type="ARBA" id="ARBA00004906"/>
    </source>
</evidence>
<evidence type="ECO:0000256" key="2">
    <source>
        <dbReference type="ARBA" id="ARBA00004167"/>
    </source>
</evidence>
<dbReference type="GO" id="GO:0016020">
    <property type="term" value="C:membrane"/>
    <property type="evidence" value="ECO:0007669"/>
    <property type="project" value="UniProtKB-SubCell"/>
</dbReference>
<dbReference type="GO" id="GO:0061630">
    <property type="term" value="F:ubiquitin protein ligase activity"/>
    <property type="evidence" value="ECO:0007669"/>
    <property type="project" value="UniProtKB-EC"/>
</dbReference>
<keyword evidence="9" id="KW-0833">Ubl conjugation pathway</keyword>
<keyword evidence="8 14" id="KW-0863">Zinc-finger</keyword>
<dbReference type="Proteomes" id="UP000729402">
    <property type="component" value="Unassembled WGS sequence"/>
</dbReference>
<accession>A0A8J5SZL8</accession>
<proteinExistence type="inferred from homology"/>
<comment type="similarity">
    <text evidence="13">Belongs to the RING-type zinc finger family. ATL subfamily.</text>
</comment>
<evidence type="ECO:0000256" key="7">
    <source>
        <dbReference type="ARBA" id="ARBA00022723"/>
    </source>
</evidence>
<keyword evidence="12 16" id="KW-0472">Membrane</keyword>
<gene>
    <name evidence="18" type="ORF">GUJ93_ZPchr0004g38413</name>
</gene>
<dbReference type="OrthoDB" id="696301at2759"/>
<evidence type="ECO:0000313" key="19">
    <source>
        <dbReference type="Proteomes" id="UP000729402"/>
    </source>
</evidence>
<evidence type="ECO:0000256" key="4">
    <source>
        <dbReference type="ARBA" id="ARBA00012483"/>
    </source>
</evidence>
<keyword evidence="11 16" id="KW-1133">Transmembrane helix</keyword>
<dbReference type="CDD" id="cd16461">
    <property type="entry name" value="RING-H2_EL5-like"/>
    <property type="match status" value="1"/>
</dbReference>
<protein>
    <recommendedName>
        <fullName evidence="4">RING-type E3 ubiquitin transferase</fullName>
        <ecNumber evidence="4">2.3.2.27</ecNumber>
    </recommendedName>
</protein>
<organism evidence="18 19">
    <name type="scientific">Zizania palustris</name>
    <name type="common">Northern wild rice</name>
    <dbReference type="NCBI Taxonomy" id="103762"/>
    <lineage>
        <taxon>Eukaryota</taxon>
        <taxon>Viridiplantae</taxon>
        <taxon>Streptophyta</taxon>
        <taxon>Embryophyta</taxon>
        <taxon>Tracheophyta</taxon>
        <taxon>Spermatophyta</taxon>
        <taxon>Magnoliopsida</taxon>
        <taxon>Liliopsida</taxon>
        <taxon>Poales</taxon>
        <taxon>Poaceae</taxon>
        <taxon>BOP clade</taxon>
        <taxon>Oryzoideae</taxon>
        <taxon>Oryzeae</taxon>
        <taxon>Zizaniinae</taxon>
        <taxon>Zizania</taxon>
    </lineage>
</organism>
<reference evidence="18" key="1">
    <citation type="journal article" date="2021" name="bioRxiv">
        <title>Whole Genome Assembly and Annotation of Northern Wild Rice, Zizania palustris L., Supports a Whole Genome Duplication in the Zizania Genus.</title>
        <authorList>
            <person name="Haas M."/>
            <person name="Kono T."/>
            <person name="Macchietto M."/>
            <person name="Millas R."/>
            <person name="McGilp L."/>
            <person name="Shao M."/>
            <person name="Duquette J."/>
            <person name="Hirsch C.N."/>
            <person name="Kimball J."/>
        </authorList>
    </citation>
    <scope>NUCLEOTIDE SEQUENCE</scope>
    <source>
        <tissue evidence="18">Fresh leaf tissue</tissue>
    </source>
</reference>
<dbReference type="EMBL" id="JAAALK010000285">
    <property type="protein sequence ID" value="KAG8064641.1"/>
    <property type="molecule type" value="Genomic_DNA"/>
</dbReference>
<dbReference type="PANTHER" id="PTHR45768:SF34">
    <property type="entry name" value="RING-H2 FINGER PROTEIN ATL64"/>
    <property type="match status" value="1"/>
</dbReference>
<evidence type="ECO:0000259" key="17">
    <source>
        <dbReference type="PROSITE" id="PS50089"/>
    </source>
</evidence>
<keyword evidence="6 16" id="KW-0812">Transmembrane</keyword>
<evidence type="ECO:0000313" key="18">
    <source>
        <dbReference type="EMBL" id="KAG8064641.1"/>
    </source>
</evidence>
<evidence type="ECO:0000256" key="16">
    <source>
        <dbReference type="SAM" id="Phobius"/>
    </source>
</evidence>
<name>A0A8J5SZL8_ZIZPA</name>
<dbReference type="EC" id="2.3.2.27" evidence="4"/>
<dbReference type="AlphaFoldDB" id="A0A8J5SZL8"/>
<evidence type="ECO:0000256" key="14">
    <source>
        <dbReference type="PROSITE-ProRule" id="PRU00175"/>
    </source>
</evidence>
<keyword evidence="7" id="KW-0479">Metal-binding</keyword>
<feature type="domain" description="RING-type" evidence="17">
    <location>
        <begin position="123"/>
        <end position="165"/>
    </location>
</feature>
<evidence type="ECO:0000256" key="11">
    <source>
        <dbReference type="ARBA" id="ARBA00022989"/>
    </source>
</evidence>
<dbReference type="PROSITE" id="PS50089">
    <property type="entry name" value="ZF_RING_2"/>
    <property type="match status" value="1"/>
</dbReference>
<evidence type="ECO:0000256" key="13">
    <source>
        <dbReference type="ARBA" id="ARBA00024209"/>
    </source>
</evidence>
<evidence type="ECO:0000256" key="9">
    <source>
        <dbReference type="ARBA" id="ARBA00022786"/>
    </source>
</evidence>
<dbReference type="GO" id="GO:0008270">
    <property type="term" value="F:zinc ion binding"/>
    <property type="evidence" value="ECO:0007669"/>
    <property type="project" value="UniProtKB-KW"/>
</dbReference>